<dbReference type="RefSeq" id="WP_169587069.1">
    <property type="nucleotide sequence ID" value="NZ_JABBGK010000001.1"/>
</dbReference>
<evidence type="ECO:0000313" key="2">
    <source>
        <dbReference type="EMBL" id="NML73058.1"/>
    </source>
</evidence>
<dbReference type="Pfam" id="PF12680">
    <property type="entry name" value="SnoaL_2"/>
    <property type="match status" value="1"/>
</dbReference>
<sequence length="121" mass="13032">MAIEVQISRVIDVLNQRDFDALEALFDDDAALDMPDGQRVIGVSSLRDTLSAFLLRHGITFANGVVMTETSGSRGAVDATIEGRDGGAAGEGKDFSLPCVLVFEHENGRFTRLSLYLSTPL</sequence>
<dbReference type="InterPro" id="IPR037401">
    <property type="entry name" value="SnoaL-like"/>
</dbReference>
<keyword evidence="3" id="KW-1185">Reference proteome</keyword>
<dbReference type="Proteomes" id="UP000541470">
    <property type="component" value="Unassembled WGS sequence"/>
</dbReference>
<gene>
    <name evidence="2" type="ORF">HHL25_02850</name>
</gene>
<accession>A0A7Y0ATB1</accession>
<evidence type="ECO:0000313" key="3">
    <source>
        <dbReference type="Proteomes" id="UP000541470"/>
    </source>
</evidence>
<dbReference type="Gene3D" id="3.10.450.50">
    <property type="match status" value="1"/>
</dbReference>
<comment type="caution">
    <text evidence="2">The sequence shown here is derived from an EMBL/GenBank/DDBJ whole genome shotgun (WGS) entry which is preliminary data.</text>
</comment>
<protein>
    <submittedName>
        <fullName evidence="2">SnoaL-like domain-containing protein</fullName>
    </submittedName>
</protein>
<feature type="domain" description="SnoaL-like" evidence="1">
    <location>
        <begin position="8"/>
        <end position="112"/>
    </location>
</feature>
<dbReference type="AlphaFoldDB" id="A0A7Y0ATB1"/>
<dbReference type="InterPro" id="IPR032710">
    <property type="entry name" value="NTF2-like_dom_sf"/>
</dbReference>
<name>A0A7Y0ATB1_9HYPH</name>
<evidence type="ECO:0000259" key="1">
    <source>
        <dbReference type="Pfam" id="PF12680"/>
    </source>
</evidence>
<proteinExistence type="predicted"/>
<organism evidence="2 3">
    <name type="scientific">Rhizobium terricola</name>
    <dbReference type="NCBI Taxonomy" id="2728849"/>
    <lineage>
        <taxon>Bacteria</taxon>
        <taxon>Pseudomonadati</taxon>
        <taxon>Pseudomonadota</taxon>
        <taxon>Alphaproteobacteria</taxon>
        <taxon>Hyphomicrobiales</taxon>
        <taxon>Rhizobiaceae</taxon>
        <taxon>Rhizobium/Agrobacterium group</taxon>
        <taxon>Rhizobium</taxon>
    </lineage>
</organism>
<dbReference type="EMBL" id="JABBGK010000001">
    <property type="protein sequence ID" value="NML73058.1"/>
    <property type="molecule type" value="Genomic_DNA"/>
</dbReference>
<reference evidence="2 3" key="1">
    <citation type="submission" date="2020-04" db="EMBL/GenBank/DDBJ databases">
        <title>Rhizobium sp. S-51 isolated from soil.</title>
        <authorList>
            <person name="Dahal R.H."/>
        </authorList>
    </citation>
    <scope>NUCLEOTIDE SEQUENCE [LARGE SCALE GENOMIC DNA]</scope>
    <source>
        <strain evidence="2 3">S-51</strain>
    </source>
</reference>
<dbReference type="SUPFAM" id="SSF54427">
    <property type="entry name" value="NTF2-like"/>
    <property type="match status" value="1"/>
</dbReference>